<dbReference type="Gene3D" id="3.30.110.170">
    <property type="entry name" value="Protein of unknown function (DUF541), domain 1"/>
    <property type="match status" value="1"/>
</dbReference>
<dbReference type="AlphaFoldDB" id="A0A2S0PA98"/>
<protein>
    <recommendedName>
        <fullName evidence="4">DUF541 domain-containing protein</fullName>
    </recommendedName>
</protein>
<accession>A0A2S0PA98</accession>
<keyword evidence="3" id="KW-1185">Reference proteome</keyword>
<evidence type="ECO:0008006" key="4">
    <source>
        <dbReference type="Google" id="ProtNLM"/>
    </source>
</evidence>
<feature type="chain" id="PRO_5015415932" description="DUF541 domain-containing protein" evidence="1">
    <location>
        <begin position="20"/>
        <end position="229"/>
    </location>
</feature>
<dbReference type="Pfam" id="PF04402">
    <property type="entry name" value="SIMPL"/>
    <property type="match status" value="1"/>
</dbReference>
<dbReference type="GO" id="GO:0006974">
    <property type="term" value="P:DNA damage response"/>
    <property type="evidence" value="ECO:0007669"/>
    <property type="project" value="TreeGrafter"/>
</dbReference>
<evidence type="ECO:0000256" key="1">
    <source>
        <dbReference type="SAM" id="SignalP"/>
    </source>
</evidence>
<feature type="signal peptide" evidence="1">
    <location>
        <begin position="1"/>
        <end position="19"/>
    </location>
</feature>
<evidence type="ECO:0000313" key="2">
    <source>
        <dbReference type="EMBL" id="AVY94298.1"/>
    </source>
</evidence>
<gene>
    <name evidence="2" type="ORF">DAI18_09785</name>
</gene>
<evidence type="ECO:0000313" key="3">
    <source>
        <dbReference type="Proteomes" id="UP000244173"/>
    </source>
</evidence>
<dbReference type="EMBL" id="CP028519">
    <property type="protein sequence ID" value="AVY94298.1"/>
    <property type="molecule type" value="Genomic_DNA"/>
</dbReference>
<proteinExistence type="predicted"/>
<dbReference type="InterPro" id="IPR052022">
    <property type="entry name" value="26kDa_periplasmic_antigen"/>
</dbReference>
<dbReference type="KEGG" id="maer:DAI18_09785"/>
<sequence>MRRLLPVLLLSAFTVPALAAEPARGPLVSLTTSAQRLVANDVAQATLYVETSGSDAGKVAAHLDQVTDAALKTAKRHDKVKVESGNRNSWPLYDKNNKQTGWRGRAELRLESRDVAALSKLISALSPELQFAGLSFSVSPQARDSAENALIPETLTAFKARAEIAARALGYRNYRVVEVSLNSGGGFRPVAYRAKAMSAAVMADAAGPEMASGESELTVSAQGQIELLP</sequence>
<reference evidence="2 3" key="1">
    <citation type="submission" date="2018-04" db="EMBL/GenBank/DDBJ databases">
        <title>Denitrifier Microvirgula.</title>
        <authorList>
            <person name="Anderson E."/>
            <person name="Jang J."/>
            <person name="Ishii S."/>
        </authorList>
    </citation>
    <scope>NUCLEOTIDE SEQUENCE [LARGE SCALE GENOMIC DNA]</scope>
    <source>
        <strain evidence="2 3">BE2.4</strain>
    </source>
</reference>
<dbReference type="Proteomes" id="UP000244173">
    <property type="component" value="Chromosome"/>
</dbReference>
<dbReference type="STRING" id="1122240.GCA_000620105_03189"/>
<organism evidence="2 3">
    <name type="scientific">Microvirgula aerodenitrificans</name>
    <dbReference type="NCBI Taxonomy" id="57480"/>
    <lineage>
        <taxon>Bacteria</taxon>
        <taxon>Pseudomonadati</taxon>
        <taxon>Pseudomonadota</taxon>
        <taxon>Betaproteobacteria</taxon>
        <taxon>Neisseriales</taxon>
        <taxon>Aquaspirillaceae</taxon>
        <taxon>Microvirgula</taxon>
    </lineage>
</organism>
<dbReference type="RefSeq" id="WP_107889314.1">
    <property type="nucleotide sequence ID" value="NZ_CP028519.1"/>
</dbReference>
<name>A0A2S0PA98_9NEIS</name>
<dbReference type="Gene3D" id="3.30.70.2970">
    <property type="entry name" value="Protein of unknown function (DUF541), domain 2"/>
    <property type="match status" value="1"/>
</dbReference>
<dbReference type="OrthoDB" id="7062395at2"/>
<dbReference type="PANTHER" id="PTHR34387">
    <property type="entry name" value="SLR1258 PROTEIN"/>
    <property type="match status" value="1"/>
</dbReference>
<dbReference type="InterPro" id="IPR007497">
    <property type="entry name" value="SIMPL/DUF541"/>
</dbReference>
<keyword evidence="1" id="KW-0732">Signal</keyword>
<dbReference type="PANTHER" id="PTHR34387:SF1">
    <property type="entry name" value="PERIPLASMIC IMMUNOGENIC PROTEIN"/>
    <property type="match status" value="1"/>
</dbReference>